<sequence>MEFMSQVTKFLKSNLTKERLLFAYKYFQKYLDSYINKRKSLNSNDLLKHIVDNISLKCNEERSVKTILCGQYMLDLLHKSQINIDCLLIQFSIDYIMEKATALNVKFNECVELMSNFDLDEIKKEFCIQYMLKDCCMSQYVLHSIKESSDNIESFIDAYHAFMLKSDFNKQLVRHENNGSQSLDAYQVSVSTDNLDRTTCVNYAQALDPNNQNIKDYMFIETESNISILFSCEWLTLKIIFFHVHKINGVNSLNISVYHNGNLNFIPQLTF</sequence>
<dbReference type="EMBL" id="CABPRJ010002076">
    <property type="protein sequence ID" value="VVC42944.1"/>
    <property type="molecule type" value="Genomic_DNA"/>
</dbReference>
<evidence type="ECO:0000313" key="1">
    <source>
        <dbReference type="EMBL" id="VVC42944.1"/>
    </source>
</evidence>
<gene>
    <name evidence="1" type="ORF">CINCED_3A023153</name>
</gene>
<dbReference type="AlphaFoldDB" id="A0A5E4NKM5"/>
<accession>A0A5E4NKM5</accession>
<reference evidence="1 2" key="1">
    <citation type="submission" date="2019-08" db="EMBL/GenBank/DDBJ databases">
        <authorList>
            <person name="Alioto T."/>
            <person name="Alioto T."/>
            <person name="Gomez Garrido J."/>
        </authorList>
    </citation>
    <scope>NUCLEOTIDE SEQUENCE [LARGE SCALE GENOMIC DNA]</scope>
</reference>
<dbReference type="Proteomes" id="UP000325440">
    <property type="component" value="Unassembled WGS sequence"/>
</dbReference>
<evidence type="ECO:0000313" key="2">
    <source>
        <dbReference type="Proteomes" id="UP000325440"/>
    </source>
</evidence>
<proteinExistence type="predicted"/>
<protein>
    <submittedName>
        <fullName evidence="1">Uncharacterized protein</fullName>
    </submittedName>
</protein>
<keyword evidence="2" id="KW-1185">Reference proteome</keyword>
<name>A0A5E4NKM5_9HEMI</name>
<organism evidence="1 2">
    <name type="scientific">Cinara cedri</name>
    <dbReference type="NCBI Taxonomy" id="506608"/>
    <lineage>
        <taxon>Eukaryota</taxon>
        <taxon>Metazoa</taxon>
        <taxon>Ecdysozoa</taxon>
        <taxon>Arthropoda</taxon>
        <taxon>Hexapoda</taxon>
        <taxon>Insecta</taxon>
        <taxon>Pterygota</taxon>
        <taxon>Neoptera</taxon>
        <taxon>Paraneoptera</taxon>
        <taxon>Hemiptera</taxon>
        <taxon>Sternorrhyncha</taxon>
        <taxon>Aphidomorpha</taxon>
        <taxon>Aphidoidea</taxon>
        <taxon>Aphididae</taxon>
        <taxon>Lachninae</taxon>
        <taxon>Cinara</taxon>
    </lineage>
</organism>